<feature type="transmembrane region" description="Helical" evidence="8">
    <location>
        <begin position="7"/>
        <end position="26"/>
    </location>
</feature>
<feature type="non-terminal residue" evidence="10">
    <location>
        <position position="134"/>
    </location>
</feature>
<accession>A0A2H0TLC8</accession>
<dbReference type="GO" id="GO:0009103">
    <property type="term" value="P:lipopolysaccharide biosynthetic process"/>
    <property type="evidence" value="ECO:0007669"/>
    <property type="project" value="UniProtKB-ARBA"/>
</dbReference>
<keyword evidence="4" id="KW-0808">Transferase</keyword>
<feature type="transmembrane region" description="Helical" evidence="8">
    <location>
        <begin position="115"/>
        <end position="132"/>
    </location>
</feature>
<evidence type="ECO:0000259" key="9">
    <source>
        <dbReference type="Pfam" id="PF13231"/>
    </source>
</evidence>
<protein>
    <recommendedName>
        <fullName evidence="9">Glycosyltransferase RgtA/B/C/D-like domain-containing protein</fullName>
    </recommendedName>
</protein>
<keyword evidence="2" id="KW-1003">Cell membrane</keyword>
<feature type="domain" description="Glycosyltransferase RgtA/B/C/D-like" evidence="9">
    <location>
        <begin position="71"/>
        <end position="130"/>
    </location>
</feature>
<evidence type="ECO:0000313" key="11">
    <source>
        <dbReference type="Proteomes" id="UP000228508"/>
    </source>
</evidence>
<evidence type="ECO:0000256" key="5">
    <source>
        <dbReference type="ARBA" id="ARBA00022692"/>
    </source>
</evidence>
<dbReference type="PANTHER" id="PTHR33908:SF11">
    <property type="entry name" value="MEMBRANE PROTEIN"/>
    <property type="match status" value="1"/>
</dbReference>
<organism evidence="10 11">
    <name type="scientific">Candidatus Nealsonbacteria bacterium CG10_big_fil_rev_8_21_14_0_10_36_23</name>
    <dbReference type="NCBI Taxonomy" id="1974709"/>
    <lineage>
        <taxon>Bacteria</taxon>
        <taxon>Candidatus Nealsoniibacteriota</taxon>
    </lineage>
</organism>
<evidence type="ECO:0000256" key="4">
    <source>
        <dbReference type="ARBA" id="ARBA00022679"/>
    </source>
</evidence>
<evidence type="ECO:0000256" key="1">
    <source>
        <dbReference type="ARBA" id="ARBA00004651"/>
    </source>
</evidence>
<dbReference type="InterPro" id="IPR038731">
    <property type="entry name" value="RgtA/B/C-like"/>
</dbReference>
<dbReference type="AlphaFoldDB" id="A0A2H0TLC8"/>
<keyword evidence="7 8" id="KW-0472">Membrane</keyword>
<dbReference type="GO" id="GO:0016763">
    <property type="term" value="F:pentosyltransferase activity"/>
    <property type="evidence" value="ECO:0007669"/>
    <property type="project" value="TreeGrafter"/>
</dbReference>
<evidence type="ECO:0000256" key="3">
    <source>
        <dbReference type="ARBA" id="ARBA00022676"/>
    </source>
</evidence>
<evidence type="ECO:0000256" key="8">
    <source>
        <dbReference type="SAM" id="Phobius"/>
    </source>
</evidence>
<comment type="caution">
    <text evidence="10">The sequence shown here is derived from an EMBL/GenBank/DDBJ whole genome shotgun (WGS) entry which is preliminary data.</text>
</comment>
<dbReference type="GO" id="GO:0005886">
    <property type="term" value="C:plasma membrane"/>
    <property type="evidence" value="ECO:0007669"/>
    <property type="project" value="UniProtKB-SubCell"/>
</dbReference>
<keyword evidence="5 8" id="KW-0812">Transmembrane</keyword>
<reference evidence="11" key="1">
    <citation type="submission" date="2017-09" db="EMBL/GenBank/DDBJ databases">
        <title>Depth-based differentiation of microbial function through sediment-hosted aquifers and enrichment of novel symbionts in the deep terrestrial subsurface.</title>
        <authorList>
            <person name="Probst A.J."/>
            <person name="Ladd B."/>
            <person name="Jarett J.K."/>
            <person name="Geller-Mcgrath D.E."/>
            <person name="Sieber C.M.K."/>
            <person name="Emerson J.B."/>
            <person name="Anantharaman K."/>
            <person name="Thomas B.C."/>
            <person name="Malmstrom R."/>
            <person name="Stieglmeier M."/>
            <person name="Klingl A."/>
            <person name="Woyke T."/>
            <person name="Ryan C.M."/>
            <person name="Banfield J.F."/>
        </authorList>
    </citation>
    <scope>NUCLEOTIDE SEQUENCE [LARGE SCALE GENOMIC DNA]</scope>
</reference>
<proteinExistence type="predicted"/>
<keyword evidence="6 8" id="KW-1133">Transmembrane helix</keyword>
<evidence type="ECO:0000256" key="7">
    <source>
        <dbReference type="ARBA" id="ARBA00023136"/>
    </source>
</evidence>
<comment type="subcellular location">
    <subcellularLocation>
        <location evidence="1">Cell membrane</location>
        <topology evidence="1">Multi-pass membrane protein</topology>
    </subcellularLocation>
</comment>
<evidence type="ECO:0000313" key="10">
    <source>
        <dbReference type="EMBL" id="PIR72962.1"/>
    </source>
</evidence>
<dbReference type="PANTHER" id="PTHR33908">
    <property type="entry name" value="MANNOSYLTRANSFERASE YKCB-RELATED"/>
    <property type="match status" value="1"/>
</dbReference>
<sequence>MFKVFKFNRYFVSIFFLSVIGFFLRYKGLPGNYSFWTDEDHVALFARAILERGGPVLQNGYSTSAFQSLWYWITAFSMKIFGVNEFAARFPSVFFGVLTIIAIFFLGKKLFNEKVGIISSAFITFLTIEILWSR</sequence>
<dbReference type="Pfam" id="PF13231">
    <property type="entry name" value="PMT_2"/>
    <property type="match status" value="1"/>
</dbReference>
<dbReference type="EMBL" id="PFCH01000021">
    <property type="protein sequence ID" value="PIR72962.1"/>
    <property type="molecule type" value="Genomic_DNA"/>
</dbReference>
<dbReference type="Proteomes" id="UP000228508">
    <property type="component" value="Unassembled WGS sequence"/>
</dbReference>
<feature type="transmembrane region" description="Helical" evidence="8">
    <location>
        <begin position="86"/>
        <end position="106"/>
    </location>
</feature>
<evidence type="ECO:0000256" key="6">
    <source>
        <dbReference type="ARBA" id="ARBA00022989"/>
    </source>
</evidence>
<gene>
    <name evidence="10" type="ORF">COV26_01095</name>
</gene>
<name>A0A2H0TLC8_9BACT</name>
<dbReference type="InterPro" id="IPR050297">
    <property type="entry name" value="LipidA_mod_glycosyltrf_83"/>
</dbReference>
<evidence type="ECO:0000256" key="2">
    <source>
        <dbReference type="ARBA" id="ARBA00022475"/>
    </source>
</evidence>
<keyword evidence="3" id="KW-0328">Glycosyltransferase</keyword>